<proteinExistence type="predicted"/>
<protein>
    <submittedName>
        <fullName evidence="1">Uncharacterized protein</fullName>
    </submittedName>
</protein>
<organism evidence="1 2">
    <name type="scientific">Pleurodeles waltl</name>
    <name type="common">Iberian ribbed newt</name>
    <dbReference type="NCBI Taxonomy" id="8319"/>
    <lineage>
        <taxon>Eukaryota</taxon>
        <taxon>Metazoa</taxon>
        <taxon>Chordata</taxon>
        <taxon>Craniata</taxon>
        <taxon>Vertebrata</taxon>
        <taxon>Euteleostomi</taxon>
        <taxon>Amphibia</taxon>
        <taxon>Batrachia</taxon>
        <taxon>Caudata</taxon>
        <taxon>Salamandroidea</taxon>
        <taxon>Salamandridae</taxon>
        <taxon>Pleurodelinae</taxon>
        <taxon>Pleurodeles</taxon>
    </lineage>
</organism>
<gene>
    <name evidence="1" type="ORF">NDU88_005519</name>
</gene>
<dbReference type="EMBL" id="JANPWB010000011">
    <property type="protein sequence ID" value="KAJ1127115.1"/>
    <property type="molecule type" value="Genomic_DNA"/>
</dbReference>
<dbReference type="AlphaFoldDB" id="A0AAV7PNU6"/>
<comment type="caution">
    <text evidence="1">The sequence shown here is derived from an EMBL/GenBank/DDBJ whole genome shotgun (WGS) entry which is preliminary data.</text>
</comment>
<evidence type="ECO:0000313" key="2">
    <source>
        <dbReference type="Proteomes" id="UP001066276"/>
    </source>
</evidence>
<dbReference type="Proteomes" id="UP001066276">
    <property type="component" value="Chromosome 7"/>
</dbReference>
<accession>A0AAV7PNU6</accession>
<evidence type="ECO:0000313" key="1">
    <source>
        <dbReference type="EMBL" id="KAJ1127115.1"/>
    </source>
</evidence>
<keyword evidence="2" id="KW-1185">Reference proteome</keyword>
<name>A0AAV7PNU6_PLEWA</name>
<reference evidence="1" key="1">
    <citation type="journal article" date="2022" name="bioRxiv">
        <title>Sequencing and chromosome-scale assembly of the giantPleurodeles waltlgenome.</title>
        <authorList>
            <person name="Brown T."/>
            <person name="Elewa A."/>
            <person name="Iarovenko S."/>
            <person name="Subramanian E."/>
            <person name="Araus A.J."/>
            <person name="Petzold A."/>
            <person name="Susuki M."/>
            <person name="Suzuki K.-i.T."/>
            <person name="Hayashi T."/>
            <person name="Toyoda A."/>
            <person name="Oliveira C."/>
            <person name="Osipova E."/>
            <person name="Leigh N.D."/>
            <person name="Simon A."/>
            <person name="Yun M.H."/>
        </authorList>
    </citation>
    <scope>NUCLEOTIDE SEQUENCE</scope>
    <source>
        <strain evidence="1">20211129_DDA</strain>
        <tissue evidence="1">Liver</tissue>
    </source>
</reference>
<sequence>MKGCFCEKVSVRENSRHSAFNRRASVLTSDCGSRKPEEERSSLVRTDEPGHTAAPLLCCAANPQLRSRALPCPCAAPCRAVRIFRVEQSSCSASTFPASSPFLGAWKEGRRWPVGEEREGKQEAQEAQAKGQEAYLGSTAIQGSVCEVLVSAAVMGDWRQGRVQATTEAAQLGLCAACGGANVTH</sequence>